<accession>A0A7E4UYM4</accession>
<evidence type="ECO:0000313" key="1">
    <source>
        <dbReference type="Proteomes" id="UP000492821"/>
    </source>
</evidence>
<name>A0A7E4UYM4_PANRE</name>
<dbReference type="AlphaFoldDB" id="A0A7E4UYM4"/>
<keyword evidence="1" id="KW-1185">Reference proteome</keyword>
<evidence type="ECO:0000313" key="2">
    <source>
        <dbReference type="WBParaSite" id="Pan_g14348.t1"/>
    </source>
</evidence>
<reference evidence="2" key="2">
    <citation type="submission" date="2020-10" db="UniProtKB">
        <authorList>
            <consortium name="WormBaseParasite"/>
        </authorList>
    </citation>
    <scope>IDENTIFICATION</scope>
</reference>
<sequence length="83" mass="9838">MPKINEYVYDFPFFHEANAETMIKNLLQCYQRQIIELRVDGDNDRIYVKVPDTILYNDVLTKLLYSGRPAQYLREDSSFNIGN</sequence>
<dbReference type="Proteomes" id="UP000492821">
    <property type="component" value="Unassembled WGS sequence"/>
</dbReference>
<proteinExistence type="predicted"/>
<reference evidence="1" key="1">
    <citation type="journal article" date="2013" name="Genetics">
        <title>The draft genome and transcriptome of Panagrellus redivivus are shaped by the harsh demands of a free-living lifestyle.</title>
        <authorList>
            <person name="Srinivasan J."/>
            <person name="Dillman A.R."/>
            <person name="Macchietto M.G."/>
            <person name="Heikkinen L."/>
            <person name="Lakso M."/>
            <person name="Fracchia K.M."/>
            <person name="Antoshechkin I."/>
            <person name="Mortazavi A."/>
            <person name="Wong G."/>
            <person name="Sternberg P.W."/>
        </authorList>
    </citation>
    <scope>NUCLEOTIDE SEQUENCE [LARGE SCALE GENOMIC DNA]</scope>
    <source>
        <strain evidence="1">MT8872</strain>
    </source>
</reference>
<organism evidence="1 2">
    <name type="scientific">Panagrellus redivivus</name>
    <name type="common">Microworm</name>
    <dbReference type="NCBI Taxonomy" id="6233"/>
    <lineage>
        <taxon>Eukaryota</taxon>
        <taxon>Metazoa</taxon>
        <taxon>Ecdysozoa</taxon>
        <taxon>Nematoda</taxon>
        <taxon>Chromadorea</taxon>
        <taxon>Rhabditida</taxon>
        <taxon>Tylenchina</taxon>
        <taxon>Panagrolaimomorpha</taxon>
        <taxon>Panagrolaimoidea</taxon>
        <taxon>Panagrolaimidae</taxon>
        <taxon>Panagrellus</taxon>
    </lineage>
</organism>
<protein>
    <submittedName>
        <fullName evidence="2">YlzJ-like protein</fullName>
    </submittedName>
</protein>
<dbReference type="WBParaSite" id="Pan_g14348.t1">
    <property type="protein sequence ID" value="Pan_g14348.t1"/>
    <property type="gene ID" value="Pan_g14348"/>
</dbReference>